<evidence type="ECO:0000313" key="2">
    <source>
        <dbReference type="Proteomes" id="UP000184514"/>
    </source>
</evidence>
<protein>
    <submittedName>
        <fullName evidence="1">Uncharacterized protein</fullName>
    </submittedName>
</protein>
<reference evidence="1 2" key="1">
    <citation type="submission" date="2016-10" db="EMBL/GenBank/DDBJ databases">
        <title>Genome sequence of Planktotalea frisia SH6-1.</title>
        <authorList>
            <person name="Poehlein A."/>
            <person name="Bakenhus I."/>
            <person name="Voget S."/>
            <person name="Brinkhoff T."/>
            <person name="Simon M."/>
        </authorList>
    </citation>
    <scope>NUCLEOTIDE SEQUENCE [LARGE SCALE GENOMIC DNA]</scope>
    <source>
        <strain evidence="1 2">SH6-1</strain>
    </source>
</reference>
<name>A0A1L9NV35_9RHOB</name>
<dbReference type="Proteomes" id="UP000184514">
    <property type="component" value="Unassembled WGS sequence"/>
</dbReference>
<accession>A0A1L9NV35</accession>
<comment type="caution">
    <text evidence="1">The sequence shown here is derived from an EMBL/GenBank/DDBJ whole genome shotgun (WGS) entry which is preliminary data.</text>
</comment>
<proteinExistence type="predicted"/>
<dbReference type="EMBL" id="MLCB01000155">
    <property type="protein sequence ID" value="OJI93137.1"/>
    <property type="molecule type" value="Genomic_DNA"/>
</dbReference>
<organism evidence="1 2">
    <name type="scientific">Planktotalea frisia</name>
    <dbReference type="NCBI Taxonomy" id="696762"/>
    <lineage>
        <taxon>Bacteria</taxon>
        <taxon>Pseudomonadati</taxon>
        <taxon>Pseudomonadota</taxon>
        <taxon>Alphaproteobacteria</taxon>
        <taxon>Rhodobacterales</taxon>
        <taxon>Paracoccaceae</taxon>
        <taxon>Planktotalea</taxon>
    </lineage>
</organism>
<gene>
    <name evidence="1" type="ORF">PFRI_26550</name>
</gene>
<dbReference type="AlphaFoldDB" id="A0A1L9NV35"/>
<keyword evidence="2" id="KW-1185">Reference proteome</keyword>
<dbReference type="STRING" id="696762.PFRI_26550"/>
<sequence>MRVGDFLKTVTYIVSQENGRFVMSHFKRLVTLAVISTCIALPAAAKSKKDKFCEELAYASQQMADLRIDGSSEEEARLMVAAQYEDDQVTHLQMMPYLSAFVYGLNKEQLSEDVEAAFSEQCKGYKG</sequence>
<evidence type="ECO:0000313" key="1">
    <source>
        <dbReference type="EMBL" id="OJI93137.1"/>
    </source>
</evidence>